<dbReference type="Proteomes" id="UP001215598">
    <property type="component" value="Unassembled WGS sequence"/>
</dbReference>
<gene>
    <name evidence="2" type="ORF">B0H16DRAFT_1893824</name>
</gene>
<feature type="compositionally biased region" description="Acidic residues" evidence="1">
    <location>
        <begin position="129"/>
        <end position="143"/>
    </location>
</feature>
<feature type="region of interest" description="Disordered" evidence="1">
    <location>
        <begin position="47"/>
        <end position="143"/>
    </location>
</feature>
<reference evidence="2" key="1">
    <citation type="submission" date="2023-03" db="EMBL/GenBank/DDBJ databases">
        <title>Massive genome expansion in bonnet fungi (Mycena s.s.) driven by repeated elements and novel gene families across ecological guilds.</title>
        <authorList>
            <consortium name="Lawrence Berkeley National Laboratory"/>
            <person name="Harder C.B."/>
            <person name="Miyauchi S."/>
            <person name="Viragh M."/>
            <person name="Kuo A."/>
            <person name="Thoen E."/>
            <person name="Andreopoulos B."/>
            <person name="Lu D."/>
            <person name="Skrede I."/>
            <person name="Drula E."/>
            <person name="Henrissat B."/>
            <person name="Morin E."/>
            <person name="Kohler A."/>
            <person name="Barry K."/>
            <person name="LaButti K."/>
            <person name="Morin E."/>
            <person name="Salamov A."/>
            <person name="Lipzen A."/>
            <person name="Mereny Z."/>
            <person name="Hegedus B."/>
            <person name="Baldrian P."/>
            <person name="Stursova M."/>
            <person name="Weitz H."/>
            <person name="Taylor A."/>
            <person name="Grigoriev I.V."/>
            <person name="Nagy L.G."/>
            <person name="Martin F."/>
            <person name="Kauserud H."/>
        </authorList>
    </citation>
    <scope>NUCLEOTIDE SEQUENCE</scope>
    <source>
        <strain evidence="2">CBHHK182m</strain>
    </source>
</reference>
<proteinExistence type="predicted"/>
<evidence type="ECO:0000256" key="1">
    <source>
        <dbReference type="SAM" id="MobiDB-lite"/>
    </source>
</evidence>
<evidence type="ECO:0000313" key="2">
    <source>
        <dbReference type="EMBL" id="KAJ7729562.1"/>
    </source>
</evidence>
<name>A0AAD7HVY5_9AGAR</name>
<feature type="compositionally biased region" description="Low complexity" evidence="1">
    <location>
        <begin position="118"/>
        <end position="128"/>
    </location>
</feature>
<dbReference type="AlphaFoldDB" id="A0AAD7HVY5"/>
<dbReference type="EMBL" id="JARKIB010000164">
    <property type="protein sequence ID" value="KAJ7729562.1"/>
    <property type="molecule type" value="Genomic_DNA"/>
</dbReference>
<comment type="caution">
    <text evidence="2">The sequence shown here is derived from an EMBL/GenBank/DDBJ whole genome shotgun (WGS) entry which is preliminary data.</text>
</comment>
<keyword evidence="3" id="KW-1185">Reference proteome</keyword>
<organism evidence="2 3">
    <name type="scientific">Mycena metata</name>
    <dbReference type="NCBI Taxonomy" id="1033252"/>
    <lineage>
        <taxon>Eukaryota</taxon>
        <taxon>Fungi</taxon>
        <taxon>Dikarya</taxon>
        <taxon>Basidiomycota</taxon>
        <taxon>Agaricomycotina</taxon>
        <taxon>Agaricomycetes</taxon>
        <taxon>Agaricomycetidae</taxon>
        <taxon>Agaricales</taxon>
        <taxon>Marasmiineae</taxon>
        <taxon>Mycenaceae</taxon>
        <taxon>Mycena</taxon>
    </lineage>
</organism>
<accession>A0AAD7HVY5</accession>
<feature type="compositionally biased region" description="Acidic residues" evidence="1">
    <location>
        <begin position="99"/>
        <end position="117"/>
    </location>
</feature>
<evidence type="ECO:0000313" key="3">
    <source>
        <dbReference type="Proteomes" id="UP001215598"/>
    </source>
</evidence>
<protein>
    <submittedName>
        <fullName evidence="2">Uncharacterized protein</fullName>
    </submittedName>
</protein>
<sequence>MSDQCALGPDGKLLDAKDIVFFNDPDDLHPLPKNPKPVLVPTSIKKFFGSADGPRRSSRVSVPSARTTDPNNAESLKRKADTTLTSHRPSQRTRHATETDNDDSGVDTEPEDNDVDMVDISSSSSVAGDPEEEDEEEEEQEEGEDIITAYLQTRAFGEADIEAMKRRPKASKIADIQLIFAAEDVTDPSTGKVVSGHWCKLCKKAKLPFKDAFFAGGVSTRRAHIKRALLEQTHTIYVDEIQEKLLTQRGVAVLMTTLLSTLW</sequence>